<dbReference type="AlphaFoldDB" id="A0A5R9QWJ1"/>
<dbReference type="Proteomes" id="UP000306635">
    <property type="component" value="Unassembled WGS sequence"/>
</dbReference>
<dbReference type="PANTHER" id="PTHR21660">
    <property type="entry name" value="THIOESTERASE SUPERFAMILY MEMBER-RELATED"/>
    <property type="match status" value="1"/>
</dbReference>
<dbReference type="GO" id="GO:0047617">
    <property type="term" value="F:fatty acyl-CoA hydrolase activity"/>
    <property type="evidence" value="ECO:0007669"/>
    <property type="project" value="InterPro"/>
</dbReference>
<dbReference type="InterPro" id="IPR039298">
    <property type="entry name" value="ACOT13"/>
</dbReference>
<evidence type="ECO:0000259" key="3">
    <source>
        <dbReference type="Pfam" id="PF03061"/>
    </source>
</evidence>
<dbReference type="InterPro" id="IPR029069">
    <property type="entry name" value="HotDog_dom_sf"/>
</dbReference>
<evidence type="ECO:0000256" key="1">
    <source>
        <dbReference type="ARBA" id="ARBA00008324"/>
    </source>
</evidence>
<dbReference type="PANTHER" id="PTHR21660:SF1">
    <property type="entry name" value="ACYL-COENZYME A THIOESTERASE 13"/>
    <property type="match status" value="1"/>
</dbReference>
<dbReference type="SUPFAM" id="SSF54637">
    <property type="entry name" value="Thioesterase/thiol ester dehydrase-isomerase"/>
    <property type="match status" value="1"/>
</dbReference>
<keyword evidence="5" id="KW-1185">Reference proteome</keyword>
<accession>A0A5R9QWJ1</accession>
<protein>
    <submittedName>
        <fullName evidence="4">PaaI family thioesterase</fullName>
    </submittedName>
</protein>
<dbReference type="InterPro" id="IPR006683">
    <property type="entry name" value="Thioestr_dom"/>
</dbReference>
<sequence length="141" mass="15056">MNAVADLGYPEGFQPLQRRNPLLDLLGPFLVRGEGESLELGLLLDERHTNSRGGVHGGILATLADIGMGYAMAFSSQPPQPLVTASLTLDYVSSAQVGDWLCIRLLHSRRGRQMAFANALLSVGDKVVAQASAVFAVPAQR</sequence>
<dbReference type="CDD" id="cd03443">
    <property type="entry name" value="PaaI_thioesterase"/>
    <property type="match status" value="1"/>
</dbReference>
<comment type="similarity">
    <text evidence="1">Belongs to the thioesterase PaaI family.</text>
</comment>
<dbReference type="Pfam" id="PF03061">
    <property type="entry name" value="4HBT"/>
    <property type="match status" value="1"/>
</dbReference>
<feature type="domain" description="Thioesterase" evidence="3">
    <location>
        <begin position="53"/>
        <end position="122"/>
    </location>
</feature>
<keyword evidence="2" id="KW-0378">Hydrolase</keyword>
<comment type="caution">
    <text evidence="4">The sequence shown here is derived from an EMBL/GenBank/DDBJ whole genome shotgun (WGS) entry which is preliminary data.</text>
</comment>
<proteinExistence type="inferred from homology"/>
<evidence type="ECO:0000313" key="4">
    <source>
        <dbReference type="EMBL" id="TLX74526.1"/>
    </source>
</evidence>
<dbReference type="Gene3D" id="3.10.129.10">
    <property type="entry name" value="Hotdog Thioesterase"/>
    <property type="match status" value="1"/>
</dbReference>
<dbReference type="RefSeq" id="WP_138524901.1">
    <property type="nucleotide sequence ID" value="NZ_JAOCBK010000013.1"/>
</dbReference>
<reference evidence="4 5" key="1">
    <citation type="submission" date="2019-04" db="EMBL/GenBank/DDBJ databases">
        <authorList>
            <person name="Li M."/>
        </authorList>
    </citation>
    <scope>NUCLEOTIDE SEQUENCE [LARGE SCALE GENOMIC DNA]</scope>
    <source>
        <strain evidence="4 5">LAM1902</strain>
    </source>
</reference>
<dbReference type="OrthoDB" id="7061558at2"/>
<name>A0A5R9QWJ1_9PSED</name>
<evidence type="ECO:0000256" key="2">
    <source>
        <dbReference type="ARBA" id="ARBA00022801"/>
    </source>
</evidence>
<evidence type="ECO:0000313" key="5">
    <source>
        <dbReference type="Proteomes" id="UP000306635"/>
    </source>
</evidence>
<organism evidence="4 5">
    <name type="scientific">Pseudomonas nicosulfuronedens</name>
    <dbReference type="NCBI Taxonomy" id="2571105"/>
    <lineage>
        <taxon>Bacteria</taxon>
        <taxon>Pseudomonadati</taxon>
        <taxon>Pseudomonadota</taxon>
        <taxon>Gammaproteobacteria</taxon>
        <taxon>Pseudomonadales</taxon>
        <taxon>Pseudomonadaceae</taxon>
        <taxon>Pseudomonas</taxon>
    </lineage>
</organism>
<gene>
    <name evidence="4" type="ORF">FAS41_18785</name>
</gene>
<dbReference type="EMBL" id="SWDV01000024">
    <property type="protein sequence ID" value="TLX74526.1"/>
    <property type="molecule type" value="Genomic_DNA"/>
</dbReference>